<feature type="domain" description="Methyltransferase type 11" evidence="1">
    <location>
        <begin position="66"/>
        <end position="114"/>
    </location>
</feature>
<dbReference type="InterPro" id="IPR029063">
    <property type="entry name" value="SAM-dependent_MTases_sf"/>
</dbReference>
<gene>
    <name evidence="2" type="ORF">GCM10009821_22460</name>
</gene>
<sequence length="241" mass="26268">MTSFFDQAAHVTPDEPALAVSRAAKWLVGERLACVLHVGDGSLAYLLSDQGHEVVIAGGDVTARHHRDLAYVRAEPTSLPFAERSFDAVVVPRLDGPRAGLDEVARVLRPGGLVSAIDRVDDESIPWLRRLRDIVGHRARPALSGDALERSGLFETHEVQDLTTWAALDRAGVQQYARATAEGAVDDATMASVHELFSENAGHTGTLRLRQITRCVRARVAKEPGPVRSQPPTETMLLDFR</sequence>
<dbReference type="EMBL" id="BAAAPY010000008">
    <property type="protein sequence ID" value="GAA2081350.1"/>
    <property type="molecule type" value="Genomic_DNA"/>
</dbReference>
<name>A0ABN2W2C1_9ACTN</name>
<dbReference type="InterPro" id="IPR013216">
    <property type="entry name" value="Methyltransf_11"/>
</dbReference>
<reference evidence="2 3" key="1">
    <citation type="journal article" date="2019" name="Int. J. Syst. Evol. Microbiol.">
        <title>The Global Catalogue of Microorganisms (GCM) 10K type strain sequencing project: providing services to taxonomists for standard genome sequencing and annotation.</title>
        <authorList>
            <consortium name="The Broad Institute Genomics Platform"/>
            <consortium name="The Broad Institute Genome Sequencing Center for Infectious Disease"/>
            <person name="Wu L."/>
            <person name="Ma J."/>
        </authorList>
    </citation>
    <scope>NUCLEOTIDE SEQUENCE [LARGE SCALE GENOMIC DNA]</scope>
    <source>
        <strain evidence="2 3">JCM 15749</strain>
    </source>
</reference>
<evidence type="ECO:0000259" key="1">
    <source>
        <dbReference type="Pfam" id="PF08241"/>
    </source>
</evidence>
<comment type="caution">
    <text evidence="2">The sequence shown here is derived from an EMBL/GenBank/DDBJ whole genome shotgun (WGS) entry which is preliminary data.</text>
</comment>
<dbReference type="Proteomes" id="UP001501480">
    <property type="component" value="Unassembled WGS sequence"/>
</dbReference>
<accession>A0ABN2W2C1</accession>
<evidence type="ECO:0000313" key="2">
    <source>
        <dbReference type="EMBL" id="GAA2081350.1"/>
    </source>
</evidence>
<organism evidence="2 3">
    <name type="scientific">Aeromicrobium halocynthiae</name>
    <dbReference type="NCBI Taxonomy" id="560557"/>
    <lineage>
        <taxon>Bacteria</taxon>
        <taxon>Bacillati</taxon>
        <taxon>Actinomycetota</taxon>
        <taxon>Actinomycetes</taxon>
        <taxon>Propionibacteriales</taxon>
        <taxon>Nocardioidaceae</taxon>
        <taxon>Aeromicrobium</taxon>
    </lineage>
</organism>
<keyword evidence="3" id="KW-1185">Reference proteome</keyword>
<dbReference type="GO" id="GO:0008168">
    <property type="term" value="F:methyltransferase activity"/>
    <property type="evidence" value="ECO:0007669"/>
    <property type="project" value="UniProtKB-KW"/>
</dbReference>
<proteinExistence type="predicted"/>
<keyword evidence="2" id="KW-0808">Transferase</keyword>
<dbReference type="Pfam" id="PF08241">
    <property type="entry name" value="Methyltransf_11"/>
    <property type="match status" value="1"/>
</dbReference>
<protein>
    <submittedName>
        <fullName evidence="2">Class I SAM-dependent methyltransferase</fullName>
    </submittedName>
</protein>
<dbReference type="RefSeq" id="WP_344328452.1">
    <property type="nucleotide sequence ID" value="NZ_BAAAPY010000008.1"/>
</dbReference>
<evidence type="ECO:0000313" key="3">
    <source>
        <dbReference type="Proteomes" id="UP001501480"/>
    </source>
</evidence>
<dbReference type="Gene3D" id="3.40.50.150">
    <property type="entry name" value="Vaccinia Virus protein VP39"/>
    <property type="match status" value="1"/>
</dbReference>
<dbReference type="SUPFAM" id="SSF53335">
    <property type="entry name" value="S-adenosyl-L-methionine-dependent methyltransferases"/>
    <property type="match status" value="1"/>
</dbReference>
<dbReference type="GO" id="GO:0032259">
    <property type="term" value="P:methylation"/>
    <property type="evidence" value="ECO:0007669"/>
    <property type="project" value="UniProtKB-KW"/>
</dbReference>
<keyword evidence="2" id="KW-0489">Methyltransferase</keyword>